<evidence type="ECO:0000313" key="2">
    <source>
        <dbReference type="Proteomes" id="UP000070572"/>
    </source>
</evidence>
<organism evidence="1 2">
    <name type="scientific">Varibaculum cambriense</name>
    <dbReference type="NCBI Taxonomy" id="184870"/>
    <lineage>
        <taxon>Bacteria</taxon>
        <taxon>Bacillati</taxon>
        <taxon>Actinomycetota</taxon>
        <taxon>Actinomycetes</taxon>
        <taxon>Actinomycetales</taxon>
        <taxon>Actinomycetaceae</taxon>
        <taxon>Varibaculum</taxon>
    </lineage>
</organism>
<comment type="caution">
    <text evidence="1">The sequence shown here is derived from an EMBL/GenBank/DDBJ whole genome shotgun (WGS) entry which is preliminary data.</text>
</comment>
<reference evidence="1 2" key="1">
    <citation type="submission" date="2016-01" db="EMBL/GenBank/DDBJ databases">
        <authorList>
            <person name="Mitreva M."/>
            <person name="Pepin K.H."/>
            <person name="Mihindukulasuriya K.A."/>
            <person name="Fulton R."/>
            <person name="Fronick C."/>
            <person name="O'Laughlin M."/>
            <person name="Miner T."/>
            <person name="Herter B."/>
            <person name="Rosa B.A."/>
            <person name="Cordes M."/>
            <person name="Tomlinson C."/>
            <person name="Wollam A."/>
            <person name="Palsikar V.B."/>
            <person name="Mardis E.R."/>
            <person name="Wilson R.K."/>
        </authorList>
    </citation>
    <scope>NUCLEOTIDE SEQUENCE [LARGE SCALE GENOMIC DNA]</scope>
    <source>
        <strain evidence="1 2">DNF00696</strain>
    </source>
</reference>
<sequence>MTRLKFLCHDESSPKSAYFASGRKTLLVATRKDSLTDWS</sequence>
<protein>
    <submittedName>
        <fullName evidence="1">Uncharacterized protein</fullName>
    </submittedName>
</protein>
<evidence type="ECO:0000313" key="1">
    <source>
        <dbReference type="EMBL" id="KXB80758.1"/>
    </source>
</evidence>
<dbReference type="EMBL" id="LSDN01000014">
    <property type="protein sequence ID" value="KXB80758.1"/>
    <property type="molecule type" value="Genomic_DNA"/>
</dbReference>
<dbReference type="AlphaFoldDB" id="A0AB34X136"/>
<gene>
    <name evidence="1" type="ORF">HMPREF1862_01065</name>
</gene>
<dbReference type="Proteomes" id="UP000070572">
    <property type="component" value="Unassembled WGS sequence"/>
</dbReference>
<proteinExistence type="predicted"/>
<accession>A0AB34X136</accession>
<name>A0AB34X136_9ACTO</name>